<organism evidence="1 2">
    <name type="scientific">Imbroritus primus</name>
    <dbReference type="NCBI Taxonomy" id="3058603"/>
    <lineage>
        <taxon>Bacteria</taxon>
        <taxon>Pseudomonadati</taxon>
        <taxon>Pseudomonadota</taxon>
        <taxon>Betaproteobacteria</taxon>
        <taxon>Burkholderiales</taxon>
        <taxon>Burkholderiaceae</taxon>
        <taxon>Imbroritus</taxon>
    </lineage>
</organism>
<name>A0ACD3SSD1_9BURK</name>
<protein>
    <submittedName>
        <fullName evidence="1">Penicillin-binding protein activator LpoB</fullName>
    </submittedName>
</protein>
<evidence type="ECO:0000313" key="1">
    <source>
        <dbReference type="EMBL" id="TMS59201.1"/>
    </source>
</evidence>
<dbReference type="EMBL" id="AKCV02000011">
    <property type="protein sequence ID" value="TMS59201.1"/>
    <property type="molecule type" value="Genomic_DNA"/>
</dbReference>
<gene>
    <name evidence="1" type="ORF">MW7_003210</name>
</gene>
<proteinExistence type="predicted"/>
<reference evidence="1" key="1">
    <citation type="submission" date="2019-05" db="EMBL/GenBank/DDBJ databases">
        <title>Revised genome assembly of Burkholderiaceae (previously Ralstonia) sp. PBA.</title>
        <authorList>
            <person name="Gan H.M."/>
        </authorList>
    </citation>
    <scope>NUCLEOTIDE SEQUENCE</scope>
    <source>
        <strain evidence="1">PBA</strain>
    </source>
</reference>
<sequence length="265" mass="29443">MLRSLLACAALLLSAGAVAQPRIAVADLTYKDTVREHFSYAAGYEKSSSRASMSTRDSDFSSSERASASHRREAGFVQASGTVTRIEYGELRKFTADLKGELIRSQAFRIVQARPYTDAKPNEQIFDIINRIKRGAFPGADYVLFGTVSSVEWRNDQQPVQDTRNTMLLYSLELGVDFSLINTKTYQVHAAFSAVGEGSDSKIWSAGARLTPNRARVMQEVSRSLAEEALQQIDAQFKPLGMERRSDDRRAREDAPAQGQVTVYQ</sequence>
<accession>A0ACD3SSD1</accession>
<keyword evidence="2" id="KW-1185">Reference proteome</keyword>
<dbReference type="Proteomes" id="UP000004277">
    <property type="component" value="Unassembled WGS sequence"/>
</dbReference>
<comment type="caution">
    <text evidence="1">The sequence shown here is derived from an EMBL/GenBank/DDBJ whole genome shotgun (WGS) entry which is preliminary data.</text>
</comment>
<evidence type="ECO:0000313" key="2">
    <source>
        <dbReference type="Proteomes" id="UP000004277"/>
    </source>
</evidence>